<accession>K0B5S1</accession>
<dbReference type="InterPro" id="IPR005358">
    <property type="entry name" value="Puta_zinc/iron-chelating_dom"/>
</dbReference>
<dbReference type="Proteomes" id="UP000006101">
    <property type="component" value="Chromosome"/>
</dbReference>
<name>K0B5S1_9ARCH</name>
<dbReference type="PANTHER" id="PTHR35866:SF2">
    <property type="entry name" value="YKGJ FAMILY CYSTEINE CLUSTER PROTEIN"/>
    <property type="match status" value="1"/>
</dbReference>
<dbReference type="RefSeq" id="WP_014962826.1">
    <property type="nucleotide sequence ID" value="NC_018655.1"/>
</dbReference>
<keyword evidence="2" id="KW-1185">Reference proteome</keyword>
<dbReference type="KEGG" id="nkr:NKOR_02715"/>
<dbReference type="Pfam" id="PF03692">
    <property type="entry name" value="CxxCxxCC"/>
    <property type="match status" value="1"/>
</dbReference>
<protein>
    <submittedName>
        <fullName evidence="1">Uncharacterized protein</fullName>
    </submittedName>
</protein>
<sequence>MEFRCIEECSQCCIEREYFPSKKFGKIGVLILPDEKKKIEKLAQEKNLDIKILPRIGISNKKESSPEKILAYQMMGIEKNGNTCPFLDTESGNKSPHNGFPCKIYNDRPMACRTYPLIESDPITLDEKCKFCKEHKTADENLNSEIESLLKIKEQMYTDSPFIWRFATEIGEEQDSDLFESGWFLEE</sequence>
<dbReference type="HOGENOM" id="CLU_1444715_0_0_2"/>
<reference evidence="1 2" key="1">
    <citation type="journal article" date="2012" name="J. Bacteriol.">
        <title>Draft Genome Sequence of an Ammonia-Oxidizing Archaeon, "Candidatus Nitrosopumilus koreensis" AR1, from Marine Sediment.</title>
        <authorList>
            <person name="Park S.J."/>
            <person name="Kim J.G."/>
            <person name="Jung M.Y."/>
            <person name="Kim S.J."/>
            <person name="Cha I.T."/>
            <person name="Kwon K."/>
            <person name="Lee J.H."/>
            <person name="Rhee S.K."/>
        </authorList>
    </citation>
    <scope>NUCLEOTIDE SEQUENCE [LARGE SCALE GENOMIC DNA]</scope>
    <source>
        <strain evidence="1 2">AR1</strain>
    </source>
</reference>
<evidence type="ECO:0000313" key="2">
    <source>
        <dbReference type="Proteomes" id="UP000006101"/>
    </source>
</evidence>
<dbReference type="AlphaFoldDB" id="K0B5S1"/>
<gene>
    <name evidence="1" type="ORF">NKOR_02715</name>
</gene>
<dbReference type="GeneID" id="13725984"/>
<organism evidence="1 2">
    <name type="scientific">Candidatus Nitrosopumilus koreensis AR1</name>
    <dbReference type="NCBI Taxonomy" id="1229908"/>
    <lineage>
        <taxon>Archaea</taxon>
        <taxon>Nitrososphaerota</taxon>
        <taxon>Nitrososphaeria</taxon>
        <taxon>Nitrosopumilales</taxon>
        <taxon>Nitrosopumilaceae</taxon>
        <taxon>Nitrosopumilus</taxon>
    </lineage>
</organism>
<dbReference type="STRING" id="1229908.NKOR_02715"/>
<dbReference type="PATRIC" id="fig|1229908.8.peg.579"/>
<proteinExistence type="predicted"/>
<dbReference type="EMBL" id="CP003842">
    <property type="protein sequence ID" value="AFS80437.1"/>
    <property type="molecule type" value="Genomic_DNA"/>
</dbReference>
<evidence type="ECO:0000313" key="1">
    <source>
        <dbReference type="EMBL" id="AFS80437.1"/>
    </source>
</evidence>
<dbReference type="PANTHER" id="PTHR35866">
    <property type="entry name" value="PUTATIVE-RELATED"/>
    <property type="match status" value="1"/>
</dbReference>